<proteinExistence type="predicted"/>
<feature type="domain" description="Metallo-beta-lactamase" evidence="1">
    <location>
        <begin position="28"/>
        <end position="219"/>
    </location>
</feature>
<dbReference type="InterPro" id="IPR001279">
    <property type="entry name" value="Metallo-B-lactamas"/>
</dbReference>
<gene>
    <name evidence="2" type="ORF">IV36_GL000578</name>
</gene>
<dbReference type="AlphaFoldDB" id="A0A0R2FK18"/>
<dbReference type="InterPro" id="IPR036866">
    <property type="entry name" value="RibonucZ/Hydroxyglut_hydro"/>
</dbReference>
<evidence type="ECO:0000259" key="1">
    <source>
        <dbReference type="SMART" id="SM00849"/>
    </source>
</evidence>
<dbReference type="PANTHER" id="PTHR42951:SF9">
    <property type="entry name" value="METAL-DEPENDENT HYDROLASE"/>
    <property type="match status" value="1"/>
</dbReference>
<protein>
    <recommendedName>
        <fullName evidence="1">Metallo-beta-lactamase domain-containing protein</fullName>
    </recommendedName>
</protein>
<dbReference type="PATRIC" id="fig|1618.3.peg.580"/>
<sequence length="240" mass="26998">MPFGKEKIMKVTQNKNLYQITWAPYIFPINCYVWEDKNELFVIDMGVKSFVSEIEKISRKLKKPVSKLLLTHAHADHVSGVPLFHQKFPKTEIGISQRDLRLIRGDFTLLPTESQNKIRGSFSKNIIHIDFTFKNKDILSTLEVIESSGHTPGSVSFFDTSSKTLIAGDAFQTRGGIAVSGTLKIFFPFPSLATWNSKVALTSAKKLRKLNPTLLAVGHDILLSDPIEQIEKAIRAAERK</sequence>
<accession>A0A0R2FK18</accession>
<dbReference type="CDD" id="cd07721">
    <property type="entry name" value="yflN-like_MBL-fold"/>
    <property type="match status" value="1"/>
</dbReference>
<dbReference type="EMBL" id="JQAR01000016">
    <property type="protein sequence ID" value="KRN28043.1"/>
    <property type="molecule type" value="Genomic_DNA"/>
</dbReference>
<name>A0A0R2FK18_9LACO</name>
<dbReference type="Gene3D" id="3.60.15.10">
    <property type="entry name" value="Ribonuclease Z/Hydroxyacylglutathione hydrolase-like"/>
    <property type="match status" value="1"/>
</dbReference>
<reference evidence="2 3" key="1">
    <citation type="journal article" date="2015" name="Genome Announc.">
        <title>Expanding the biotechnology potential of lactobacilli through comparative genomics of 213 strains and associated genera.</title>
        <authorList>
            <person name="Sun Z."/>
            <person name="Harris H.M."/>
            <person name="McCann A."/>
            <person name="Guo C."/>
            <person name="Argimon S."/>
            <person name="Zhang W."/>
            <person name="Yang X."/>
            <person name="Jeffery I.B."/>
            <person name="Cooney J.C."/>
            <person name="Kagawa T.F."/>
            <person name="Liu W."/>
            <person name="Song Y."/>
            <person name="Salvetti E."/>
            <person name="Wrobel A."/>
            <person name="Rasinkangas P."/>
            <person name="Parkhill J."/>
            <person name="Rea M.C."/>
            <person name="O'Sullivan O."/>
            <person name="Ritari J."/>
            <person name="Douillard F.P."/>
            <person name="Paul Ross R."/>
            <person name="Yang R."/>
            <person name="Briner A.E."/>
            <person name="Felis G.E."/>
            <person name="de Vos W.M."/>
            <person name="Barrangou R."/>
            <person name="Klaenhammer T.R."/>
            <person name="Caufield P.W."/>
            <person name="Cui Y."/>
            <person name="Zhang H."/>
            <person name="O'Toole P.W."/>
        </authorList>
    </citation>
    <scope>NUCLEOTIDE SEQUENCE [LARGE SCALE GENOMIC DNA]</scope>
    <source>
        <strain evidence="2 3">ATCC 27304</strain>
    </source>
</reference>
<comment type="caution">
    <text evidence="2">The sequence shown here is derived from an EMBL/GenBank/DDBJ whole genome shotgun (WGS) entry which is preliminary data.</text>
</comment>
<dbReference type="SMART" id="SM00849">
    <property type="entry name" value="Lactamase_B"/>
    <property type="match status" value="1"/>
</dbReference>
<evidence type="ECO:0000313" key="3">
    <source>
        <dbReference type="Proteomes" id="UP000051727"/>
    </source>
</evidence>
<dbReference type="SUPFAM" id="SSF56281">
    <property type="entry name" value="Metallo-hydrolase/oxidoreductase"/>
    <property type="match status" value="1"/>
</dbReference>
<dbReference type="STRING" id="1618.IV36_GL000578"/>
<dbReference type="InterPro" id="IPR050855">
    <property type="entry name" value="NDM-1-like"/>
</dbReference>
<evidence type="ECO:0000313" key="2">
    <source>
        <dbReference type="EMBL" id="KRN28043.1"/>
    </source>
</evidence>
<organism evidence="2 3">
    <name type="scientific">Liquorilactobacillus mali</name>
    <dbReference type="NCBI Taxonomy" id="1618"/>
    <lineage>
        <taxon>Bacteria</taxon>
        <taxon>Bacillati</taxon>
        <taxon>Bacillota</taxon>
        <taxon>Bacilli</taxon>
        <taxon>Lactobacillales</taxon>
        <taxon>Lactobacillaceae</taxon>
        <taxon>Liquorilactobacillus</taxon>
    </lineage>
</organism>
<dbReference type="PANTHER" id="PTHR42951">
    <property type="entry name" value="METALLO-BETA-LACTAMASE DOMAIN-CONTAINING"/>
    <property type="match status" value="1"/>
</dbReference>
<dbReference type="Proteomes" id="UP000051727">
    <property type="component" value="Unassembled WGS sequence"/>
</dbReference>
<dbReference type="Pfam" id="PF00753">
    <property type="entry name" value="Lactamase_B"/>
    <property type="match status" value="1"/>
</dbReference>